<feature type="region of interest" description="Disordered" evidence="8">
    <location>
        <begin position="482"/>
        <end position="507"/>
    </location>
</feature>
<keyword evidence="4 9" id="KW-0812">Transmembrane</keyword>
<keyword evidence="2" id="KW-0328">Glycosyltransferase</keyword>
<evidence type="ECO:0000256" key="5">
    <source>
        <dbReference type="ARBA" id="ARBA00022989"/>
    </source>
</evidence>
<dbReference type="GO" id="GO:0016757">
    <property type="term" value="F:glycosyltransferase activity"/>
    <property type="evidence" value="ECO:0007669"/>
    <property type="project" value="UniProtKB-KW"/>
</dbReference>
<feature type="transmembrane region" description="Helical" evidence="9">
    <location>
        <begin position="385"/>
        <end position="404"/>
    </location>
</feature>
<reference evidence="10 11" key="1">
    <citation type="submission" date="2018-09" db="EMBL/GenBank/DDBJ databases">
        <title>YIM 75000 draft genome.</title>
        <authorList>
            <person name="Tang S."/>
            <person name="Feng Y."/>
        </authorList>
    </citation>
    <scope>NUCLEOTIDE SEQUENCE [LARGE SCALE GENOMIC DNA]</scope>
    <source>
        <strain evidence="10 11">YIM 75000</strain>
    </source>
</reference>
<evidence type="ECO:0000256" key="2">
    <source>
        <dbReference type="ARBA" id="ARBA00022676"/>
    </source>
</evidence>
<dbReference type="AlphaFoldDB" id="A0A3A3ZHM4"/>
<feature type="transmembrane region" description="Helical" evidence="9">
    <location>
        <begin position="21"/>
        <end position="43"/>
    </location>
</feature>
<evidence type="ECO:0000313" key="11">
    <source>
        <dbReference type="Proteomes" id="UP000265614"/>
    </source>
</evidence>
<gene>
    <name evidence="10" type="ORF">D5H78_13605</name>
</gene>
<evidence type="ECO:0008006" key="12">
    <source>
        <dbReference type="Google" id="ProtNLM"/>
    </source>
</evidence>
<feature type="transmembrane region" description="Helical" evidence="9">
    <location>
        <begin position="63"/>
        <end position="86"/>
    </location>
</feature>
<dbReference type="Pfam" id="PF26314">
    <property type="entry name" value="MptA_B_family"/>
    <property type="match status" value="1"/>
</dbReference>
<protein>
    <recommendedName>
        <fullName evidence="12">DUF2029 domain-containing protein</fullName>
    </recommendedName>
</protein>
<dbReference type="InterPro" id="IPR049829">
    <property type="entry name" value="MptA/B-like"/>
</dbReference>
<evidence type="ECO:0000256" key="1">
    <source>
        <dbReference type="ARBA" id="ARBA00004141"/>
    </source>
</evidence>
<dbReference type="RefSeq" id="WP_119951023.1">
    <property type="nucleotide sequence ID" value="NZ_QZEZ01000006.1"/>
</dbReference>
<comment type="similarity">
    <text evidence="7">Belongs to the MptA/B family.</text>
</comment>
<feature type="transmembrane region" description="Helical" evidence="9">
    <location>
        <begin position="454"/>
        <end position="477"/>
    </location>
</feature>
<evidence type="ECO:0000256" key="6">
    <source>
        <dbReference type="ARBA" id="ARBA00023136"/>
    </source>
</evidence>
<dbReference type="GO" id="GO:0016020">
    <property type="term" value="C:membrane"/>
    <property type="evidence" value="ECO:0007669"/>
    <property type="project" value="UniProtKB-SubCell"/>
</dbReference>
<proteinExistence type="inferred from homology"/>
<keyword evidence="11" id="KW-1185">Reference proteome</keyword>
<comment type="subcellular location">
    <subcellularLocation>
        <location evidence="1">Membrane</location>
        <topology evidence="1">Multi-pass membrane protein</topology>
    </subcellularLocation>
</comment>
<keyword evidence="5 9" id="KW-1133">Transmembrane helix</keyword>
<evidence type="ECO:0000256" key="8">
    <source>
        <dbReference type="SAM" id="MobiDB-lite"/>
    </source>
</evidence>
<organism evidence="10 11">
    <name type="scientific">Vallicoccus soli</name>
    <dbReference type="NCBI Taxonomy" id="2339232"/>
    <lineage>
        <taxon>Bacteria</taxon>
        <taxon>Bacillati</taxon>
        <taxon>Actinomycetota</taxon>
        <taxon>Actinomycetes</taxon>
        <taxon>Motilibacterales</taxon>
        <taxon>Vallicoccaceae</taxon>
        <taxon>Vallicoccus</taxon>
    </lineage>
</organism>
<dbReference type="OrthoDB" id="5242303at2"/>
<feature type="transmembrane region" description="Helical" evidence="9">
    <location>
        <begin position="98"/>
        <end position="116"/>
    </location>
</feature>
<keyword evidence="3" id="KW-0808">Transferase</keyword>
<keyword evidence="6 9" id="KW-0472">Membrane</keyword>
<feature type="transmembrane region" description="Helical" evidence="9">
    <location>
        <begin position="222"/>
        <end position="241"/>
    </location>
</feature>
<dbReference type="NCBIfam" id="NF038066">
    <property type="entry name" value="MptB"/>
    <property type="match status" value="1"/>
</dbReference>
<evidence type="ECO:0000256" key="7">
    <source>
        <dbReference type="ARBA" id="ARBA00043987"/>
    </source>
</evidence>
<evidence type="ECO:0000313" key="10">
    <source>
        <dbReference type="EMBL" id="RJK94840.1"/>
    </source>
</evidence>
<dbReference type="EMBL" id="QZEZ01000006">
    <property type="protein sequence ID" value="RJK94840.1"/>
    <property type="molecule type" value="Genomic_DNA"/>
</dbReference>
<evidence type="ECO:0000256" key="3">
    <source>
        <dbReference type="ARBA" id="ARBA00022679"/>
    </source>
</evidence>
<evidence type="ECO:0000256" key="9">
    <source>
        <dbReference type="SAM" id="Phobius"/>
    </source>
</evidence>
<name>A0A3A3ZHM4_9ACTN</name>
<evidence type="ECO:0000256" key="4">
    <source>
        <dbReference type="ARBA" id="ARBA00022692"/>
    </source>
</evidence>
<accession>A0A3A3ZHM4</accession>
<dbReference type="Proteomes" id="UP000265614">
    <property type="component" value="Unassembled WGS sequence"/>
</dbReference>
<sequence>MAPPPGDPHGGGRRRTGGGAALALVGLSVLLTAAVGLLGPSVAVPDPGPGAFPLHLAADPHPWLVTALHAGAVGTGAAGLALALRALRRGWRPDPRRLLAAGALAAAALALLPPLGSADHLSYAAYGRIAAQGGDPYADPPDAWRGGTDPVASAVEEPWRATTSVYGPVATAEQALASALGGAGLGATVTWLALLNAAAVVGAGVVLLRTARRDPVRRARAVLLWALNPLVLLLVVAGAHVDGLAVALGVAGLAALRRSPLLAGALLGAAAGTKASTLLLALAAAWAVRAAPRDLARLAAGGALVLLPAYALAGPHALDQLRAASRYVSLGSPWHLLEGTLDGALGSELSRPLIGLGAWALTALVALALARLVPAPPAADRVQSAARAGALLCGAWVLCAPYSLPWYDAALWAPLALLPASALDLVALLRTTGAALAYVPGRSVPGDAVHDAVLAWRSVVTPWLGLALLLLVLHLALRRPGRPGRPGRPALPGRQSGERPRPPARAR</sequence>
<feature type="transmembrane region" description="Helical" evidence="9">
    <location>
        <begin position="353"/>
        <end position="373"/>
    </location>
</feature>
<feature type="transmembrane region" description="Helical" evidence="9">
    <location>
        <begin position="295"/>
        <end position="313"/>
    </location>
</feature>
<feature type="transmembrane region" description="Helical" evidence="9">
    <location>
        <begin position="261"/>
        <end position="288"/>
    </location>
</feature>
<comment type="caution">
    <text evidence="10">The sequence shown here is derived from an EMBL/GenBank/DDBJ whole genome shotgun (WGS) entry which is preliminary data.</text>
</comment>
<feature type="transmembrane region" description="Helical" evidence="9">
    <location>
        <begin position="189"/>
        <end position="210"/>
    </location>
</feature>